<evidence type="ECO:0000256" key="1">
    <source>
        <dbReference type="ARBA" id="ARBA00022679"/>
    </source>
</evidence>
<dbReference type="Proteomes" id="UP000655044">
    <property type="component" value="Unassembled WGS sequence"/>
</dbReference>
<dbReference type="PROSITE" id="PS51186">
    <property type="entry name" value="GNAT"/>
    <property type="match status" value="1"/>
</dbReference>
<keyword evidence="2" id="KW-0012">Acyltransferase</keyword>
<protein>
    <recommendedName>
        <fullName evidence="3">N-acetyltransferase domain-containing protein</fullName>
    </recommendedName>
</protein>
<organism evidence="4 5">
    <name type="scientific">Planobispora rosea</name>
    <dbReference type="NCBI Taxonomy" id="35762"/>
    <lineage>
        <taxon>Bacteria</taxon>
        <taxon>Bacillati</taxon>
        <taxon>Actinomycetota</taxon>
        <taxon>Actinomycetes</taxon>
        <taxon>Streptosporangiales</taxon>
        <taxon>Streptosporangiaceae</taxon>
        <taxon>Planobispora</taxon>
    </lineage>
</organism>
<dbReference type="AlphaFoldDB" id="A0A8J3S148"/>
<evidence type="ECO:0000313" key="4">
    <source>
        <dbReference type="EMBL" id="GIH84914.1"/>
    </source>
</evidence>
<dbReference type="InterPro" id="IPR000182">
    <property type="entry name" value="GNAT_dom"/>
</dbReference>
<evidence type="ECO:0000259" key="3">
    <source>
        <dbReference type="PROSITE" id="PS51186"/>
    </source>
</evidence>
<sequence length="169" mass="17716">MSVPPDSVAIMSENGVAVRRAQARDLDGVVACSAALFAEDAGARDPALNVNWPREYGAAKFAEAIGDPGRLVLVADDGGQVIGHLTGSVSGPTPMRPVVVATLGSVYVRPAYRGQKIGARLVAEFRAWARENGAQYAGVTAYAGNEGASRFFERNGFGMHAVVRETALI</sequence>
<dbReference type="PANTHER" id="PTHR43072:SF23">
    <property type="entry name" value="UPF0039 PROTEIN C11D3.02C"/>
    <property type="match status" value="1"/>
</dbReference>
<dbReference type="CDD" id="cd04301">
    <property type="entry name" value="NAT_SF"/>
    <property type="match status" value="1"/>
</dbReference>
<reference evidence="4" key="1">
    <citation type="submission" date="2021-01" db="EMBL/GenBank/DDBJ databases">
        <title>Whole genome shotgun sequence of Planobispora rosea NBRC 15558.</title>
        <authorList>
            <person name="Komaki H."/>
            <person name="Tamura T."/>
        </authorList>
    </citation>
    <scope>NUCLEOTIDE SEQUENCE</scope>
    <source>
        <strain evidence="4">NBRC 15558</strain>
    </source>
</reference>
<keyword evidence="1" id="KW-0808">Transferase</keyword>
<dbReference type="Pfam" id="PF00583">
    <property type="entry name" value="Acetyltransf_1"/>
    <property type="match status" value="1"/>
</dbReference>
<keyword evidence="5" id="KW-1185">Reference proteome</keyword>
<gene>
    <name evidence="4" type="ORF">Pro02_33220</name>
</gene>
<dbReference type="Gene3D" id="3.40.630.30">
    <property type="match status" value="1"/>
</dbReference>
<comment type="caution">
    <text evidence="4">The sequence shown here is derived from an EMBL/GenBank/DDBJ whole genome shotgun (WGS) entry which is preliminary data.</text>
</comment>
<name>A0A8J3S148_PLARO</name>
<dbReference type="SUPFAM" id="SSF55729">
    <property type="entry name" value="Acyl-CoA N-acyltransferases (Nat)"/>
    <property type="match status" value="1"/>
</dbReference>
<evidence type="ECO:0000256" key="2">
    <source>
        <dbReference type="ARBA" id="ARBA00023315"/>
    </source>
</evidence>
<proteinExistence type="predicted"/>
<dbReference type="InterPro" id="IPR016181">
    <property type="entry name" value="Acyl_CoA_acyltransferase"/>
</dbReference>
<feature type="domain" description="N-acetyltransferase" evidence="3">
    <location>
        <begin position="16"/>
        <end position="169"/>
    </location>
</feature>
<dbReference type="EMBL" id="BOOI01000029">
    <property type="protein sequence ID" value="GIH84914.1"/>
    <property type="molecule type" value="Genomic_DNA"/>
</dbReference>
<dbReference type="GO" id="GO:0016747">
    <property type="term" value="F:acyltransferase activity, transferring groups other than amino-acyl groups"/>
    <property type="evidence" value="ECO:0007669"/>
    <property type="project" value="InterPro"/>
</dbReference>
<accession>A0A8J3S148</accession>
<evidence type="ECO:0000313" key="5">
    <source>
        <dbReference type="Proteomes" id="UP000655044"/>
    </source>
</evidence>
<dbReference type="PANTHER" id="PTHR43072">
    <property type="entry name" value="N-ACETYLTRANSFERASE"/>
    <property type="match status" value="1"/>
</dbReference>